<keyword evidence="1" id="KW-0233">DNA recombination</keyword>
<dbReference type="SUPFAM" id="SSF56349">
    <property type="entry name" value="DNA breaking-rejoining enzymes"/>
    <property type="match status" value="1"/>
</dbReference>
<reference evidence="3 4" key="1">
    <citation type="submission" date="2023-02" db="EMBL/GenBank/DDBJ databases">
        <authorList>
            <person name="Maleckis M."/>
        </authorList>
    </citation>
    <scope>NUCLEOTIDE SEQUENCE [LARGE SCALE GENOMIC DNA]</scope>
    <source>
        <strain evidence="3 4">P8-A2</strain>
    </source>
</reference>
<evidence type="ECO:0000259" key="2">
    <source>
        <dbReference type="PROSITE" id="PS51898"/>
    </source>
</evidence>
<dbReference type="RefSeq" id="WP_316735396.1">
    <property type="nucleotide sequence ID" value="NZ_JARAKF010000001.1"/>
</dbReference>
<dbReference type="EMBL" id="JARAKF010000001">
    <property type="protein sequence ID" value="MDU8998741.1"/>
    <property type="molecule type" value="Genomic_DNA"/>
</dbReference>
<dbReference type="Gene3D" id="1.10.443.10">
    <property type="entry name" value="Intergrase catalytic core"/>
    <property type="match status" value="1"/>
</dbReference>
<dbReference type="InterPro" id="IPR013762">
    <property type="entry name" value="Integrase-like_cat_sf"/>
</dbReference>
<proteinExistence type="predicted"/>
<evidence type="ECO:0000313" key="4">
    <source>
        <dbReference type="Proteomes" id="UP001257627"/>
    </source>
</evidence>
<dbReference type="CDD" id="cd00397">
    <property type="entry name" value="DNA_BRE_C"/>
    <property type="match status" value="1"/>
</dbReference>
<evidence type="ECO:0000256" key="1">
    <source>
        <dbReference type="ARBA" id="ARBA00023172"/>
    </source>
</evidence>
<keyword evidence="4" id="KW-1185">Reference proteome</keyword>
<accession>A0ABU3UXU3</accession>
<sequence length="826" mass="92791">MTLAPVENLPAEQDDVTDALMRAVTVEFQQFMSWDGEDRQLVFPRDHPLLGGPECLVTGCDKVVFHTKDHGLCVGCAKRLKASGQSFEEFVSTVKRHWRSIGVADCRVPECGRPSKTSRVGLCSAHLGQKKSLGLPVEEFICHPSVKALPGFGPCEVASCPRSRDGHSRRYCMAHYQRRLLEISKGSTLDEETWRLTTPAIAQAGRVSLLGLPDRVVAEILFGLQERVAAGIRHKDHHIRPFCDLLRTRQVGSLAELDLSGLGRMNAALAKGFLKHVMRWGMSPETERHKDTWDGAAFGMTGYLHFEKISQPWLRRAAQDWAVDDAPRRRGTNPRGAMQTQINCIVRLSDSLRLNRPDQGTDPRRLGRDDIVAFLNRMRYLVQRGEVAAARHVVDVRHLRRMLSRMRSLGLTQPGQPLHGLSEQFTLRPEDIPDDPEDTDAGRDLPLEVMRQLCDHLDTLGAGDPQARTAVELLMDTGRRPDEICKLPFDCLERDGDGEPVLVYDNRKAFRNGRRLPIAKATAALVVEQQQCVRDRFPKAPAKDLVLMPSPVANPHGTKSLTASWLGDRHRGWVDSLPDFLVPIVVEVAGARVTKMLPFDKAKIFPYAYRHTYAQRHADAGVPVDALRILMDHRQLDTTQRYYRVSEKRQREAVDRVTAMQFDRRGNRVWRQAKAVLDAEHARRAIGETQVPYGTCTEPSNVAAGGQDCPVRFRCVGCSHFRTDVSYLPDLEAYLADLLRNRERLAAFTDADDWAKGEATPSDDEISRVRRLVKRVREELGDLTDEDRAQIQQAVTVVRGTRAGAVSLGMPTVRQPRPDLRLGRTS</sequence>
<comment type="caution">
    <text evidence="3">The sequence shown here is derived from an EMBL/GenBank/DDBJ whole genome shotgun (WGS) entry which is preliminary data.</text>
</comment>
<dbReference type="PROSITE" id="PS51898">
    <property type="entry name" value="TYR_RECOMBINASE"/>
    <property type="match status" value="1"/>
</dbReference>
<dbReference type="InterPro" id="IPR011010">
    <property type="entry name" value="DNA_brk_join_enz"/>
</dbReference>
<protein>
    <submittedName>
        <fullName evidence="3">Site-specific integrase</fullName>
    </submittedName>
</protein>
<dbReference type="InterPro" id="IPR002104">
    <property type="entry name" value="Integrase_catalytic"/>
</dbReference>
<gene>
    <name evidence="3" type="ORF">PU648_41545</name>
</gene>
<organism evidence="3 4">
    <name type="scientific">Streptomyces mirabilis</name>
    <dbReference type="NCBI Taxonomy" id="68239"/>
    <lineage>
        <taxon>Bacteria</taxon>
        <taxon>Bacillati</taxon>
        <taxon>Actinomycetota</taxon>
        <taxon>Actinomycetes</taxon>
        <taxon>Kitasatosporales</taxon>
        <taxon>Streptomycetaceae</taxon>
        <taxon>Streptomyces</taxon>
    </lineage>
</organism>
<feature type="domain" description="Tyr recombinase" evidence="2">
    <location>
        <begin position="440"/>
        <end position="655"/>
    </location>
</feature>
<name>A0ABU3UXU3_9ACTN</name>
<evidence type="ECO:0000313" key="3">
    <source>
        <dbReference type="EMBL" id="MDU8998741.1"/>
    </source>
</evidence>
<dbReference type="Proteomes" id="UP001257627">
    <property type="component" value="Unassembled WGS sequence"/>
</dbReference>